<dbReference type="Proteomes" id="UP000828390">
    <property type="component" value="Unassembled WGS sequence"/>
</dbReference>
<keyword evidence="2" id="KW-1185">Reference proteome</keyword>
<dbReference type="SUPFAM" id="SSF101898">
    <property type="entry name" value="NHL repeat"/>
    <property type="match status" value="1"/>
</dbReference>
<sequence length="303" mass="34592">MKNYLRIENFTFDVSEIGSDTDNSHNKPYTKRIPQLQSTKDLTILPMFDKYKCTYPLTCTWIDKYIVIYLRTDNVLLVIEEGSDFVLSKFKCQSTSWSVSRTGLTDMVISMPHAHKIAFAQLRFGNVHVVTELKTRASYHYVTKNMSLNQYICMPKDNGPIDLLNNDGTLLREISLSPDLKECATSLNTFCSFNTYNLMLILSQRSSDKLMALHFNGEKVFEYRHPDLRGPGQLAVDPSGNVYVRSCSGSVHQISPSGKFIRSLSFKHENDYPRGICFNSTFDKIALIDDGGSNKYLRVYTFT</sequence>
<dbReference type="InterPro" id="IPR011042">
    <property type="entry name" value="6-blade_b-propeller_TolB-like"/>
</dbReference>
<reference evidence="1" key="2">
    <citation type="submission" date="2020-11" db="EMBL/GenBank/DDBJ databases">
        <authorList>
            <person name="McCartney M.A."/>
            <person name="Auch B."/>
            <person name="Kono T."/>
            <person name="Mallez S."/>
            <person name="Becker A."/>
            <person name="Gohl D.M."/>
            <person name="Silverstein K.A.T."/>
            <person name="Koren S."/>
            <person name="Bechman K.B."/>
            <person name="Herman A."/>
            <person name="Abrahante J.E."/>
            <person name="Garbe J."/>
        </authorList>
    </citation>
    <scope>NUCLEOTIDE SEQUENCE</scope>
    <source>
        <strain evidence="1">Duluth1</strain>
        <tissue evidence="1">Whole animal</tissue>
    </source>
</reference>
<organism evidence="1 2">
    <name type="scientific">Dreissena polymorpha</name>
    <name type="common">Zebra mussel</name>
    <name type="synonym">Mytilus polymorpha</name>
    <dbReference type="NCBI Taxonomy" id="45954"/>
    <lineage>
        <taxon>Eukaryota</taxon>
        <taxon>Metazoa</taxon>
        <taxon>Spiralia</taxon>
        <taxon>Lophotrochozoa</taxon>
        <taxon>Mollusca</taxon>
        <taxon>Bivalvia</taxon>
        <taxon>Autobranchia</taxon>
        <taxon>Heteroconchia</taxon>
        <taxon>Euheterodonta</taxon>
        <taxon>Imparidentia</taxon>
        <taxon>Neoheterodontei</taxon>
        <taxon>Myida</taxon>
        <taxon>Dreissenoidea</taxon>
        <taxon>Dreissenidae</taxon>
        <taxon>Dreissena</taxon>
    </lineage>
</organism>
<comment type="caution">
    <text evidence="1">The sequence shown here is derived from an EMBL/GenBank/DDBJ whole genome shotgun (WGS) entry which is preliminary data.</text>
</comment>
<protein>
    <submittedName>
        <fullName evidence="1">Uncharacterized protein</fullName>
    </submittedName>
</protein>
<evidence type="ECO:0000313" key="2">
    <source>
        <dbReference type="Proteomes" id="UP000828390"/>
    </source>
</evidence>
<dbReference type="Gene3D" id="2.120.10.30">
    <property type="entry name" value="TolB, C-terminal domain"/>
    <property type="match status" value="1"/>
</dbReference>
<proteinExistence type="predicted"/>
<accession>A0A9D4DIG8</accession>
<dbReference type="AlphaFoldDB" id="A0A9D4DIG8"/>
<evidence type="ECO:0000313" key="1">
    <source>
        <dbReference type="EMBL" id="KAH3749548.1"/>
    </source>
</evidence>
<reference evidence="1" key="1">
    <citation type="journal article" date="2019" name="bioRxiv">
        <title>The Genome of the Zebra Mussel, Dreissena polymorpha: A Resource for Invasive Species Research.</title>
        <authorList>
            <person name="McCartney M.A."/>
            <person name="Auch B."/>
            <person name="Kono T."/>
            <person name="Mallez S."/>
            <person name="Zhang Y."/>
            <person name="Obille A."/>
            <person name="Becker A."/>
            <person name="Abrahante J.E."/>
            <person name="Garbe J."/>
            <person name="Badalamenti J.P."/>
            <person name="Herman A."/>
            <person name="Mangelson H."/>
            <person name="Liachko I."/>
            <person name="Sullivan S."/>
            <person name="Sone E.D."/>
            <person name="Koren S."/>
            <person name="Silverstein K.A.T."/>
            <person name="Beckman K.B."/>
            <person name="Gohl D.M."/>
        </authorList>
    </citation>
    <scope>NUCLEOTIDE SEQUENCE</scope>
    <source>
        <strain evidence="1">Duluth1</strain>
        <tissue evidence="1">Whole animal</tissue>
    </source>
</reference>
<name>A0A9D4DIG8_DREPO</name>
<gene>
    <name evidence="1" type="ORF">DPMN_184046</name>
</gene>
<dbReference type="EMBL" id="JAIWYP010000010">
    <property type="protein sequence ID" value="KAH3749548.1"/>
    <property type="molecule type" value="Genomic_DNA"/>
</dbReference>